<protein>
    <submittedName>
        <fullName evidence="1">Uncharacterized protein</fullName>
    </submittedName>
</protein>
<evidence type="ECO:0000313" key="2">
    <source>
        <dbReference type="Proteomes" id="UP000003191"/>
    </source>
</evidence>
<dbReference type="HOGENOM" id="CLU_1933939_0_0_11"/>
<dbReference type="EMBL" id="ACCG02000009">
    <property type="protein sequence ID" value="EFE89593.1"/>
    <property type="molecule type" value="Genomic_DNA"/>
</dbReference>
<accession>D4BPK6</accession>
<proteinExistence type="predicted"/>
<gene>
    <name evidence="1" type="ORF">BIFBRE_04020</name>
</gene>
<name>D4BPK6_BIFBR</name>
<dbReference type="AlphaFoldDB" id="D4BPK6"/>
<dbReference type="Proteomes" id="UP000003191">
    <property type="component" value="Unassembled WGS sequence"/>
</dbReference>
<sequence>MENAFILVAHNVTQRAATFRVIHGGKHLTGLVQSQGNVIWVDPDSGTIHANLLLMRVDAGAEFGNKFAIDLNTTFGDHILALAAGTEARLSKQLLQSNGIGIIIRASGAGICVWHRSPNVAGQFERYCQF</sequence>
<keyword evidence="2" id="KW-1185">Reference proteome</keyword>
<organism evidence="1 2">
    <name type="scientific">Bifidobacterium breve DSM 20213 = JCM 1192</name>
    <dbReference type="NCBI Taxonomy" id="518634"/>
    <lineage>
        <taxon>Bacteria</taxon>
        <taxon>Bacillati</taxon>
        <taxon>Actinomycetota</taxon>
        <taxon>Actinomycetes</taxon>
        <taxon>Bifidobacteriales</taxon>
        <taxon>Bifidobacteriaceae</taxon>
        <taxon>Bifidobacterium</taxon>
    </lineage>
</organism>
<evidence type="ECO:0000313" key="1">
    <source>
        <dbReference type="EMBL" id="EFE89593.1"/>
    </source>
</evidence>
<comment type="caution">
    <text evidence="1">The sequence shown here is derived from an EMBL/GenBank/DDBJ whole genome shotgun (WGS) entry which is preliminary data.</text>
</comment>
<reference evidence="1 2" key="1">
    <citation type="submission" date="2010-02" db="EMBL/GenBank/DDBJ databases">
        <authorList>
            <person name="Weinstock G."/>
            <person name="Sodergren E."/>
            <person name="Clifton S."/>
            <person name="Fulton L."/>
            <person name="Fulton B."/>
            <person name="Courtney L."/>
            <person name="Fronick C."/>
            <person name="Harrison M."/>
            <person name="Strong C."/>
            <person name="Farmer C."/>
            <person name="Delahaunty K."/>
            <person name="Markovic C."/>
            <person name="Hall O."/>
            <person name="Minx P."/>
            <person name="Tomlinson C."/>
            <person name="Mitreva M."/>
            <person name="Nelson J."/>
            <person name="Hou S."/>
            <person name="Wollam A."/>
            <person name="Pepin K.H."/>
            <person name="Johnson M."/>
            <person name="Bhonagiri V."/>
            <person name="Zhang X."/>
            <person name="Suruliraj S."/>
            <person name="Warren W."/>
            <person name="Chinwalla A."/>
            <person name="Mardis E.R."/>
            <person name="Wilson R.K."/>
        </authorList>
    </citation>
    <scope>NUCLEOTIDE SEQUENCE [LARGE SCALE GENOMIC DNA]</scope>
    <source>
        <strain evidence="1 2">DSM 20213</strain>
    </source>
</reference>